<dbReference type="Gene3D" id="3.30.360.10">
    <property type="entry name" value="Dihydrodipicolinate Reductase, domain 2"/>
    <property type="match status" value="1"/>
</dbReference>
<proteinExistence type="inferred from homology"/>
<dbReference type="Proteomes" id="UP000279422">
    <property type="component" value="Unassembled WGS sequence"/>
</dbReference>
<dbReference type="GO" id="GO:0051287">
    <property type="term" value="F:NAD binding"/>
    <property type="evidence" value="ECO:0007669"/>
    <property type="project" value="InterPro"/>
</dbReference>
<dbReference type="HAMAP" id="MF_00150">
    <property type="entry name" value="ArgC_type1"/>
    <property type="match status" value="1"/>
</dbReference>
<dbReference type="EC" id="1.2.1.38" evidence="7"/>
<comment type="caution">
    <text evidence="10">The sequence shown here is derived from an EMBL/GenBank/DDBJ whole genome shotgun (WGS) entry which is preliminary data.</text>
</comment>
<evidence type="ECO:0000256" key="8">
    <source>
        <dbReference type="PROSITE-ProRule" id="PRU10010"/>
    </source>
</evidence>
<comment type="pathway">
    <text evidence="1 7">Amino-acid biosynthesis; L-arginine biosynthesis; N(2)-acetyl-L-ornithine from L-glutamate: step 3/4.</text>
</comment>
<dbReference type="UniPathway" id="UPA00068">
    <property type="reaction ID" value="UER00108"/>
</dbReference>
<evidence type="ECO:0000256" key="2">
    <source>
        <dbReference type="ARBA" id="ARBA00022571"/>
    </source>
</evidence>
<dbReference type="InterPro" id="IPR000706">
    <property type="entry name" value="AGPR_type-1"/>
</dbReference>
<sequence>MKVSVIGATGYTGAELVRILSRHPEVELVSITSQTFAGKKISEIYPFLSTDLVCEELDVDKIASSSSFVFTALPHKTSMEIVGELYLRGKRVVDLSADFRLKDPALYEKWYGVSHSKRKLLHEAVYGLPELYREKIREARLVANPGCYPTSIILALAPLLKSHLIKEESIIVDAKSGVTGAGRKLTLATHFPEINENFYPYKVEGHRHLPEMEQELSRLAGTQVKVTFVPHLAPLNRGILSTCYASLKRYTEVEKILRIYRDFYKDEPFVEILEKGKVPRISDVATSNRCRIGLAVDERTDRIIVISAIDNLGKGASGQAVQNMNIMCGFKEDEGLK</sequence>
<dbReference type="GO" id="GO:0003942">
    <property type="term" value="F:N-acetyl-gamma-glutamyl-phosphate reductase activity"/>
    <property type="evidence" value="ECO:0007669"/>
    <property type="project" value="UniProtKB-UniRule"/>
</dbReference>
<comment type="similarity">
    <text evidence="7">Belongs to the NAGSA dehydrogenase family. Type 1 subfamily.</text>
</comment>
<evidence type="ECO:0000313" key="10">
    <source>
        <dbReference type="EMBL" id="RLE08273.1"/>
    </source>
</evidence>
<comment type="function">
    <text evidence="7">Catalyzes the NADPH-dependent reduction of N-acetyl-5-glutamyl phosphate to yield N-acetyl-L-glutamate 5-semialdehyde.</text>
</comment>
<dbReference type="InterPro" id="IPR023013">
    <property type="entry name" value="AGPR_AS"/>
</dbReference>
<dbReference type="GO" id="GO:0006526">
    <property type="term" value="P:L-arginine biosynthetic process"/>
    <property type="evidence" value="ECO:0007669"/>
    <property type="project" value="UniProtKB-UniRule"/>
</dbReference>
<accession>A0A497E3K8</accession>
<organism evidence="10 11">
    <name type="scientific">Aerophobetes bacterium</name>
    <dbReference type="NCBI Taxonomy" id="2030807"/>
    <lineage>
        <taxon>Bacteria</taxon>
        <taxon>Candidatus Aerophobota</taxon>
    </lineage>
</organism>
<evidence type="ECO:0000256" key="5">
    <source>
        <dbReference type="ARBA" id="ARBA00023002"/>
    </source>
</evidence>
<evidence type="ECO:0000256" key="4">
    <source>
        <dbReference type="ARBA" id="ARBA00022857"/>
    </source>
</evidence>
<dbReference type="PANTHER" id="PTHR32338:SF10">
    <property type="entry name" value="N-ACETYL-GAMMA-GLUTAMYL-PHOSPHATE REDUCTASE, CHLOROPLASTIC-RELATED"/>
    <property type="match status" value="1"/>
</dbReference>
<dbReference type="CDD" id="cd23934">
    <property type="entry name" value="AGPR_1_C"/>
    <property type="match status" value="1"/>
</dbReference>
<dbReference type="PANTHER" id="PTHR32338">
    <property type="entry name" value="N-ACETYL-GAMMA-GLUTAMYL-PHOSPHATE REDUCTASE, CHLOROPLASTIC-RELATED-RELATED"/>
    <property type="match status" value="1"/>
</dbReference>
<dbReference type="Gene3D" id="3.40.50.720">
    <property type="entry name" value="NAD(P)-binding Rossmann-like Domain"/>
    <property type="match status" value="1"/>
</dbReference>
<keyword evidence="2 7" id="KW-0055">Arginine biosynthesis</keyword>
<dbReference type="SUPFAM" id="SSF55347">
    <property type="entry name" value="Glyceraldehyde-3-phosphate dehydrogenase-like, C-terminal domain"/>
    <property type="match status" value="1"/>
</dbReference>
<evidence type="ECO:0000259" key="9">
    <source>
        <dbReference type="SMART" id="SM00859"/>
    </source>
</evidence>
<dbReference type="EMBL" id="QMPZ01000107">
    <property type="protein sequence ID" value="RLE08273.1"/>
    <property type="molecule type" value="Genomic_DNA"/>
</dbReference>
<dbReference type="InterPro" id="IPR036291">
    <property type="entry name" value="NAD(P)-bd_dom_sf"/>
</dbReference>
<dbReference type="InterPro" id="IPR000534">
    <property type="entry name" value="Semialdehyde_DH_NAD-bd"/>
</dbReference>
<evidence type="ECO:0000256" key="3">
    <source>
        <dbReference type="ARBA" id="ARBA00022605"/>
    </source>
</evidence>
<dbReference type="GO" id="GO:0005737">
    <property type="term" value="C:cytoplasm"/>
    <property type="evidence" value="ECO:0007669"/>
    <property type="project" value="UniProtKB-SubCell"/>
</dbReference>
<name>A0A497E3K8_UNCAE</name>
<evidence type="ECO:0000256" key="7">
    <source>
        <dbReference type="HAMAP-Rule" id="MF_00150"/>
    </source>
</evidence>
<dbReference type="FunFam" id="3.30.360.10:FF:000014">
    <property type="entry name" value="N-acetyl-gamma-glutamyl-phosphate reductase"/>
    <property type="match status" value="1"/>
</dbReference>
<gene>
    <name evidence="7" type="primary">argC</name>
    <name evidence="10" type="ORF">DRJ00_06590</name>
</gene>
<dbReference type="InterPro" id="IPR050085">
    <property type="entry name" value="AGPR"/>
</dbReference>
<evidence type="ECO:0000256" key="6">
    <source>
        <dbReference type="ARBA" id="ARBA00050557"/>
    </source>
</evidence>
<dbReference type="InterPro" id="IPR058924">
    <property type="entry name" value="AGPR_dimerisation_dom"/>
</dbReference>
<keyword evidence="7" id="KW-0963">Cytoplasm</keyword>
<dbReference type="Pfam" id="PF01118">
    <property type="entry name" value="Semialdhyde_dh"/>
    <property type="match status" value="1"/>
</dbReference>
<keyword evidence="5 7" id="KW-0560">Oxidoreductase</keyword>
<dbReference type="CDD" id="cd17895">
    <property type="entry name" value="AGPR_1_N"/>
    <property type="match status" value="1"/>
</dbReference>
<dbReference type="PROSITE" id="PS01224">
    <property type="entry name" value="ARGC"/>
    <property type="match status" value="1"/>
</dbReference>
<evidence type="ECO:0000256" key="1">
    <source>
        <dbReference type="ARBA" id="ARBA00004862"/>
    </source>
</evidence>
<dbReference type="NCBIfam" id="TIGR01850">
    <property type="entry name" value="argC"/>
    <property type="match status" value="1"/>
</dbReference>
<dbReference type="GO" id="GO:0070401">
    <property type="term" value="F:NADP+ binding"/>
    <property type="evidence" value="ECO:0007669"/>
    <property type="project" value="InterPro"/>
</dbReference>
<feature type="active site" evidence="7 8">
    <location>
        <position position="147"/>
    </location>
</feature>
<evidence type="ECO:0000313" key="11">
    <source>
        <dbReference type="Proteomes" id="UP000279422"/>
    </source>
</evidence>
<dbReference type="Pfam" id="PF22698">
    <property type="entry name" value="Semialdhyde_dhC_1"/>
    <property type="match status" value="1"/>
</dbReference>
<keyword evidence="4 7" id="KW-0521">NADP</keyword>
<comment type="catalytic activity">
    <reaction evidence="6 7">
        <text>N-acetyl-L-glutamate 5-semialdehyde + phosphate + NADP(+) = N-acetyl-L-glutamyl 5-phosphate + NADPH + H(+)</text>
        <dbReference type="Rhea" id="RHEA:21588"/>
        <dbReference type="ChEBI" id="CHEBI:15378"/>
        <dbReference type="ChEBI" id="CHEBI:29123"/>
        <dbReference type="ChEBI" id="CHEBI:43474"/>
        <dbReference type="ChEBI" id="CHEBI:57783"/>
        <dbReference type="ChEBI" id="CHEBI:57936"/>
        <dbReference type="ChEBI" id="CHEBI:58349"/>
        <dbReference type="EC" id="1.2.1.38"/>
    </reaction>
</comment>
<dbReference type="AlphaFoldDB" id="A0A497E3K8"/>
<reference evidence="10 11" key="1">
    <citation type="submission" date="2018-06" db="EMBL/GenBank/DDBJ databases">
        <title>Extensive metabolic versatility and redundancy in microbially diverse, dynamic hydrothermal sediments.</title>
        <authorList>
            <person name="Dombrowski N."/>
            <person name="Teske A."/>
            <person name="Baker B.J."/>
        </authorList>
    </citation>
    <scope>NUCLEOTIDE SEQUENCE [LARGE SCALE GENOMIC DNA]</scope>
    <source>
        <strain evidence="10">B47_G16</strain>
    </source>
</reference>
<dbReference type="SUPFAM" id="SSF51735">
    <property type="entry name" value="NAD(P)-binding Rossmann-fold domains"/>
    <property type="match status" value="1"/>
</dbReference>
<protein>
    <recommendedName>
        <fullName evidence="7">N-acetyl-gamma-glutamyl-phosphate reductase</fullName>
        <shortName evidence="7">AGPR</shortName>
        <ecNumber evidence="7">1.2.1.38</ecNumber>
    </recommendedName>
    <alternativeName>
        <fullName evidence="7">N-acetyl-glutamate semialdehyde dehydrogenase</fullName>
        <shortName evidence="7">NAGSA dehydrogenase</shortName>
    </alternativeName>
</protein>
<keyword evidence="3 7" id="KW-0028">Amino-acid biosynthesis</keyword>
<comment type="subcellular location">
    <subcellularLocation>
        <location evidence="7">Cytoplasm</location>
    </subcellularLocation>
</comment>
<dbReference type="SMART" id="SM00859">
    <property type="entry name" value="Semialdhyde_dh"/>
    <property type="match status" value="1"/>
</dbReference>
<feature type="domain" description="Semialdehyde dehydrogenase NAD-binding" evidence="9">
    <location>
        <begin position="2"/>
        <end position="139"/>
    </location>
</feature>